<proteinExistence type="predicted"/>
<evidence type="ECO:0000313" key="1">
    <source>
        <dbReference type="EMBL" id="KAI5652381.1"/>
    </source>
</evidence>
<sequence>MPCLDDGANNCRNIIPSRIRRKTALVDADSVLKDKLHTMVEIRLKEEDEESIGSSNFVTFSHSAAPQPISRRTMVLVRKIERSTRAGYIQRDVTFFVESATIGSPIDEGTKSELWIVSSSLSSKLMVSVLMMIPINISVARLGASGQDISSDPCIRIRSAARHVFKDDEFTIMSPPASLVSAKNKNLQLRGIPLSFAPRSSLVEGTISSKKAPSIGRPPRDCNCQSEIDICSLRSAHHIATTVISEQGNMKSVFSTKRSAKISKRSTKVSTKRSPKVFRKKSAKISKRSAKVSMKRSAKSPRGPPRSPRRIPKGLYEKVRQNLQEFLQISKRSAKVSMKRYTKVSTKKSAKVSKKRSAKFSTKRSTRISKRSAKVSTKLSTPQA</sequence>
<keyword evidence="2" id="KW-1185">Reference proteome</keyword>
<gene>
    <name evidence="1" type="ORF">M9H77_29568</name>
</gene>
<dbReference type="EMBL" id="CM044707">
    <property type="protein sequence ID" value="KAI5652381.1"/>
    <property type="molecule type" value="Genomic_DNA"/>
</dbReference>
<protein>
    <submittedName>
        <fullName evidence="1">Uncharacterized protein</fullName>
    </submittedName>
</protein>
<evidence type="ECO:0000313" key="2">
    <source>
        <dbReference type="Proteomes" id="UP001060085"/>
    </source>
</evidence>
<reference evidence="2" key="1">
    <citation type="journal article" date="2023" name="Nat. Plants">
        <title>Single-cell RNA sequencing provides a high-resolution roadmap for understanding the multicellular compartmentation of specialized metabolism.</title>
        <authorList>
            <person name="Sun S."/>
            <person name="Shen X."/>
            <person name="Li Y."/>
            <person name="Li Y."/>
            <person name="Wang S."/>
            <person name="Li R."/>
            <person name="Zhang H."/>
            <person name="Shen G."/>
            <person name="Guo B."/>
            <person name="Wei J."/>
            <person name="Xu J."/>
            <person name="St-Pierre B."/>
            <person name="Chen S."/>
            <person name="Sun C."/>
        </authorList>
    </citation>
    <scope>NUCLEOTIDE SEQUENCE [LARGE SCALE GENOMIC DNA]</scope>
</reference>
<comment type="caution">
    <text evidence="1">The sequence shown here is derived from an EMBL/GenBank/DDBJ whole genome shotgun (WGS) entry which is preliminary data.</text>
</comment>
<name>A0ACB9ZYM7_CATRO</name>
<accession>A0ACB9ZYM7</accession>
<organism evidence="1 2">
    <name type="scientific">Catharanthus roseus</name>
    <name type="common">Madagascar periwinkle</name>
    <name type="synonym">Vinca rosea</name>
    <dbReference type="NCBI Taxonomy" id="4058"/>
    <lineage>
        <taxon>Eukaryota</taxon>
        <taxon>Viridiplantae</taxon>
        <taxon>Streptophyta</taxon>
        <taxon>Embryophyta</taxon>
        <taxon>Tracheophyta</taxon>
        <taxon>Spermatophyta</taxon>
        <taxon>Magnoliopsida</taxon>
        <taxon>eudicotyledons</taxon>
        <taxon>Gunneridae</taxon>
        <taxon>Pentapetalae</taxon>
        <taxon>asterids</taxon>
        <taxon>lamiids</taxon>
        <taxon>Gentianales</taxon>
        <taxon>Apocynaceae</taxon>
        <taxon>Rauvolfioideae</taxon>
        <taxon>Vinceae</taxon>
        <taxon>Catharanthinae</taxon>
        <taxon>Catharanthus</taxon>
    </lineage>
</organism>
<dbReference type="Proteomes" id="UP001060085">
    <property type="component" value="Linkage Group LG07"/>
</dbReference>